<dbReference type="PANTHER" id="PTHR23508">
    <property type="entry name" value="CARBOXYLIC ACID TRANSPORTER PROTEIN HOMOLOG"/>
    <property type="match status" value="1"/>
</dbReference>
<keyword evidence="3 5" id="KW-1133">Transmembrane helix</keyword>
<dbReference type="RefSeq" id="WP_053570454.1">
    <property type="nucleotide sequence ID" value="NZ_FCNY02000008.1"/>
</dbReference>
<dbReference type="GO" id="GO:0005886">
    <property type="term" value="C:plasma membrane"/>
    <property type="evidence" value="ECO:0007669"/>
    <property type="project" value="TreeGrafter"/>
</dbReference>
<dbReference type="InterPro" id="IPR020846">
    <property type="entry name" value="MFS_dom"/>
</dbReference>
<comment type="subcellular location">
    <subcellularLocation>
        <location evidence="1">Membrane</location>
        <topology evidence="1">Multi-pass membrane protein</topology>
    </subcellularLocation>
</comment>
<feature type="transmembrane region" description="Helical" evidence="5">
    <location>
        <begin position="332"/>
        <end position="352"/>
    </location>
</feature>
<protein>
    <submittedName>
        <fullName evidence="7">Major facilitator transporter</fullName>
    </submittedName>
</protein>
<feature type="transmembrane region" description="Helical" evidence="5">
    <location>
        <begin position="418"/>
        <end position="436"/>
    </location>
</feature>
<gene>
    <name evidence="7" type="ORF">AWB70_03557</name>
</gene>
<evidence type="ECO:0000256" key="4">
    <source>
        <dbReference type="ARBA" id="ARBA00023136"/>
    </source>
</evidence>
<feature type="transmembrane region" description="Helical" evidence="5">
    <location>
        <begin position="386"/>
        <end position="406"/>
    </location>
</feature>
<feature type="transmembrane region" description="Helical" evidence="5">
    <location>
        <begin position="358"/>
        <end position="379"/>
    </location>
</feature>
<keyword evidence="2 5" id="KW-0812">Transmembrane</keyword>
<feature type="transmembrane region" description="Helical" evidence="5">
    <location>
        <begin position="262"/>
        <end position="286"/>
    </location>
</feature>
<feature type="transmembrane region" description="Helical" evidence="5">
    <location>
        <begin position="298"/>
        <end position="320"/>
    </location>
</feature>
<feature type="transmembrane region" description="Helical" evidence="5">
    <location>
        <begin position="22"/>
        <end position="39"/>
    </location>
</feature>
<dbReference type="GO" id="GO:0046943">
    <property type="term" value="F:carboxylic acid transmembrane transporter activity"/>
    <property type="evidence" value="ECO:0007669"/>
    <property type="project" value="TreeGrafter"/>
</dbReference>
<evidence type="ECO:0000256" key="1">
    <source>
        <dbReference type="ARBA" id="ARBA00004141"/>
    </source>
</evidence>
<keyword evidence="4 5" id="KW-0472">Membrane</keyword>
<dbReference type="PROSITE" id="PS00217">
    <property type="entry name" value="SUGAR_TRANSPORT_2"/>
    <property type="match status" value="1"/>
</dbReference>
<dbReference type="InterPro" id="IPR005829">
    <property type="entry name" value="Sugar_transporter_CS"/>
</dbReference>
<dbReference type="Proteomes" id="UP000054740">
    <property type="component" value="Unassembled WGS sequence"/>
</dbReference>
<feature type="transmembrane region" description="Helical" evidence="5">
    <location>
        <begin position="116"/>
        <end position="137"/>
    </location>
</feature>
<feature type="transmembrane region" description="Helical" evidence="5">
    <location>
        <begin position="180"/>
        <end position="200"/>
    </location>
</feature>
<dbReference type="PANTHER" id="PTHR23508:SF10">
    <property type="entry name" value="CARBOXYLIC ACID TRANSPORTER PROTEIN HOMOLOG"/>
    <property type="match status" value="1"/>
</dbReference>
<name>A0A158HMH1_CABCO</name>
<dbReference type="InterPro" id="IPR036259">
    <property type="entry name" value="MFS_trans_sf"/>
</dbReference>
<feature type="transmembrane region" description="Helical" evidence="5">
    <location>
        <begin position="149"/>
        <end position="174"/>
    </location>
</feature>
<evidence type="ECO:0000313" key="8">
    <source>
        <dbReference type="Proteomes" id="UP000054740"/>
    </source>
</evidence>
<feature type="domain" description="Major facilitator superfamily (MFS) profile" evidence="6">
    <location>
        <begin position="26"/>
        <end position="442"/>
    </location>
</feature>
<dbReference type="EMBL" id="FCNY02000008">
    <property type="protein sequence ID" value="SAL45604.1"/>
    <property type="molecule type" value="Genomic_DNA"/>
</dbReference>
<sequence length="454" mass="47284">MPATPAPGAAAALIDSRPLSPYQRLVLVLCASVIFLDGLDTQSISVATKLMAVSLNVPLASFGAVFSVLQLGGLIGTFLFGYLADRIGRRPLVIVAALLIGLLTLGTASVETYTQLMIVRFLGGVGLGGIFPCVLALGAEYVHSKSKGLAVALLFANYSLGAALGAVLNGYVLAHAGWRAVYVVGGTLSIIVALAIIVWLPESPHFLVSRGRTEKLRRVFARLYPREHVDIDSLRVQTPSDADAATRGVPVREIFSGGRLGITLLLLGILALSYATIKVMTVWLMPLLQTAGIPVVKASWVLASLDIGSMIGLGLAGYVVSRFGPTRSLLPALLLLALTTMLVSMEISKLAVLLPSGFVIGLTGGIGQSAPLALFAIIYPTRVRSTALGLGGAAGQVGKIASPMLVATVLSMGWKPDTILLAVAVLPAIGVLLILGMRLSRHAKVSGVSQRVST</sequence>
<proteinExistence type="predicted"/>
<dbReference type="InterPro" id="IPR011701">
    <property type="entry name" value="MFS"/>
</dbReference>
<feature type="transmembrane region" description="Helical" evidence="5">
    <location>
        <begin position="59"/>
        <end position="80"/>
    </location>
</feature>
<reference evidence="8" key="1">
    <citation type="submission" date="2016-01" db="EMBL/GenBank/DDBJ databases">
        <authorList>
            <person name="Peeters C."/>
        </authorList>
    </citation>
    <scope>NUCLEOTIDE SEQUENCE [LARGE SCALE GENOMIC DNA]</scope>
</reference>
<accession>A0A158HMH1</accession>
<dbReference type="SUPFAM" id="SSF103473">
    <property type="entry name" value="MFS general substrate transporter"/>
    <property type="match status" value="1"/>
</dbReference>
<evidence type="ECO:0000313" key="7">
    <source>
        <dbReference type="EMBL" id="SAL45604.1"/>
    </source>
</evidence>
<evidence type="ECO:0000259" key="6">
    <source>
        <dbReference type="PROSITE" id="PS50850"/>
    </source>
</evidence>
<feature type="transmembrane region" description="Helical" evidence="5">
    <location>
        <begin position="92"/>
        <end position="110"/>
    </location>
</feature>
<organism evidence="7 8">
    <name type="scientific">Caballeronia cordobensis</name>
    <name type="common">Burkholderia cordobensis</name>
    <dbReference type="NCBI Taxonomy" id="1353886"/>
    <lineage>
        <taxon>Bacteria</taxon>
        <taxon>Pseudomonadati</taxon>
        <taxon>Pseudomonadota</taxon>
        <taxon>Betaproteobacteria</taxon>
        <taxon>Burkholderiales</taxon>
        <taxon>Burkholderiaceae</taxon>
        <taxon>Caballeronia</taxon>
    </lineage>
</organism>
<keyword evidence="8" id="KW-1185">Reference proteome</keyword>
<dbReference type="Pfam" id="PF07690">
    <property type="entry name" value="MFS_1"/>
    <property type="match status" value="1"/>
</dbReference>
<dbReference type="AlphaFoldDB" id="A0A158HMH1"/>
<evidence type="ECO:0000256" key="2">
    <source>
        <dbReference type="ARBA" id="ARBA00022692"/>
    </source>
</evidence>
<evidence type="ECO:0000256" key="3">
    <source>
        <dbReference type="ARBA" id="ARBA00022989"/>
    </source>
</evidence>
<dbReference type="PROSITE" id="PS50850">
    <property type="entry name" value="MFS"/>
    <property type="match status" value="1"/>
</dbReference>
<dbReference type="Gene3D" id="1.20.1250.20">
    <property type="entry name" value="MFS general substrate transporter like domains"/>
    <property type="match status" value="1"/>
</dbReference>
<evidence type="ECO:0000256" key="5">
    <source>
        <dbReference type="SAM" id="Phobius"/>
    </source>
</evidence>